<dbReference type="Proteomes" id="UP000199119">
    <property type="component" value="Unassembled WGS sequence"/>
</dbReference>
<evidence type="ECO:0000256" key="1">
    <source>
        <dbReference type="PROSITE-ProRule" id="PRU00169"/>
    </source>
</evidence>
<dbReference type="EMBL" id="FONX01000003">
    <property type="protein sequence ID" value="SFE60943.1"/>
    <property type="molecule type" value="Genomic_DNA"/>
</dbReference>
<dbReference type="InterPro" id="IPR001789">
    <property type="entry name" value="Sig_transdc_resp-reg_receiver"/>
</dbReference>
<dbReference type="RefSeq" id="WP_353615603.1">
    <property type="nucleotide sequence ID" value="NZ_FONX01000003.1"/>
</dbReference>
<accession>A0A1I2BZP2</accession>
<gene>
    <name evidence="3" type="ORF">SAMN04489711_103263</name>
</gene>
<organism evidence="3 4">
    <name type="scientific">Paracidovorax wautersii</name>
    <dbReference type="NCBI Taxonomy" id="1177982"/>
    <lineage>
        <taxon>Bacteria</taxon>
        <taxon>Pseudomonadati</taxon>
        <taxon>Pseudomonadota</taxon>
        <taxon>Betaproteobacteria</taxon>
        <taxon>Burkholderiales</taxon>
        <taxon>Comamonadaceae</taxon>
        <taxon>Paracidovorax</taxon>
    </lineage>
</organism>
<dbReference type="Gene3D" id="3.40.50.2300">
    <property type="match status" value="1"/>
</dbReference>
<feature type="modified residue" description="4-aspartylphosphate" evidence="1">
    <location>
        <position position="36"/>
    </location>
</feature>
<dbReference type="SUPFAM" id="SSF52172">
    <property type="entry name" value="CheY-like"/>
    <property type="match status" value="1"/>
</dbReference>
<protein>
    <submittedName>
        <fullName evidence="3">Response regulator receiver domain-containing protein</fullName>
    </submittedName>
</protein>
<reference evidence="4" key="1">
    <citation type="submission" date="2016-10" db="EMBL/GenBank/DDBJ databases">
        <authorList>
            <person name="Varghese N."/>
            <person name="Submissions S."/>
        </authorList>
    </citation>
    <scope>NUCLEOTIDE SEQUENCE [LARGE SCALE GENOMIC DNA]</scope>
    <source>
        <strain evidence="4">DSM 27981</strain>
    </source>
</reference>
<dbReference type="GO" id="GO:0000160">
    <property type="term" value="P:phosphorelay signal transduction system"/>
    <property type="evidence" value="ECO:0007669"/>
    <property type="project" value="InterPro"/>
</dbReference>
<name>A0A1I2BZP2_9BURK</name>
<keyword evidence="1" id="KW-0597">Phosphoprotein</keyword>
<dbReference type="Pfam" id="PF00072">
    <property type="entry name" value="Response_reg"/>
    <property type="match status" value="1"/>
</dbReference>
<sequence length="108" mass="11597">MSLLLESDGRQVITCATAEEALKLDGLAPFDLVISDVSLPGMSGAELARKLLAKDGRRWLVLCSGYHLGDDLQVLGPNVRALAKPFEMDALDRLLEEVQAAHQAPEAA</sequence>
<keyword evidence="4" id="KW-1185">Reference proteome</keyword>
<dbReference type="PROSITE" id="PS50110">
    <property type="entry name" value="RESPONSE_REGULATORY"/>
    <property type="match status" value="1"/>
</dbReference>
<dbReference type="STRING" id="1177982.SAMN04489711_103263"/>
<proteinExistence type="predicted"/>
<evidence type="ECO:0000313" key="3">
    <source>
        <dbReference type="EMBL" id="SFE60943.1"/>
    </source>
</evidence>
<evidence type="ECO:0000259" key="2">
    <source>
        <dbReference type="PROSITE" id="PS50110"/>
    </source>
</evidence>
<dbReference type="InterPro" id="IPR011006">
    <property type="entry name" value="CheY-like_superfamily"/>
</dbReference>
<feature type="domain" description="Response regulatory" evidence="2">
    <location>
        <begin position="1"/>
        <end position="99"/>
    </location>
</feature>
<dbReference type="AlphaFoldDB" id="A0A1I2BZP2"/>
<evidence type="ECO:0000313" key="4">
    <source>
        <dbReference type="Proteomes" id="UP000199119"/>
    </source>
</evidence>